<evidence type="ECO:0000256" key="1">
    <source>
        <dbReference type="ARBA" id="ARBA00011955"/>
    </source>
</evidence>
<comment type="caution">
    <text evidence="13">The sequence shown here is derived from an EMBL/GenBank/DDBJ whole genome shotgun (WGS) entry which is preliminary data.</text>
</comment>
<dbReference type="GO" id="GO:0005886">
    <property type="term" value="C:plasma membrane"/>
    <property type="evidence" value="ECO:0007669"/>
    <property type="project" value="UniProtKB-SubCell"/>
</dbReference>
<evidence type="ECO:0000256" key="10">
    <source>
        <dbReference type="PIRNR" id="PIRNR006268"/>
    </source>
</evidence>
<comment type="similarity">
    <text evidence="10 12">Belongs to the ApbE family.</text>
</comment>
<dbReference type="InterPro" id="IPR003374">
    <property type="entry name" value="ApbE-like_sf"/>
</dbReference>
<keyword evidence="12" id="KW-0472">Membrane</keyword>
<dbReference type="PATRIC" id="fig|322095.3.peg.441"/>
<keyword evidence="3 10" id="KW-0285">Flavoprotein</keyword>
<dbReference type="GO" id="GO:0046872">
    <property type="term" value="F:metal ion binding"/>
    <property type="evidence" value="ECO:0007669"/>
    <property type="project" value="UniProtKB-UniRule"/>
</dbReference>
<keyword evidence="12" id="KW-0997">Cell inner membrane</keyword>
<keyword evidence="12" id="KW-1003">Cell membrane</keyword>
<evidence type="ECO:0000256" key="9">
    <source>
        <dbReference type="ARBA" id="ARBA00048540"/>
    </source>
</evidence>
<comment type="catalytic activity">
    <reaction evidence="9 10 12">
        <text>L-threonyl-[protein] + FAD = FMN-L-threonyl-[protein] + AMP + H(+)</text>
        <dbReference type="Rhea" id="RHEA:36847"/>
        <dbReference type="Rhea" id="RHEA-COMP:11060"/>
        <dbReference type="Rhea" id="RHEA-COMP:11061"/>
        <dbReference type="ChEBI" id="CHEBI:15378"/>
        <dbReference type="ChEBI" id="CHEBI:30013"/>
        <dbReference type="ChEBI" id="CHEBI:57692"/>
        <dbReference type="ChEBI" id="CHEBI:74257"/>
        <dbReference type="ChEBI" id="CHEBI:456215"/>
        <dbReference type="EC" id="2.7.1.180"/>
    </reaction>
</comment>
<keyword evidence="4 10" id="KW-0808">Transferase</keyword>
<keyword evidence="14" id="KW-1185">Reference proteome</keyword>
<dbReference type="PANTHER" id="PTHR30040">
    <property type="entry name" value="THIAMINE BIOSYNTHESIS LIPOPROTEIN APBE"/>
    <property type="match status" value="1"/>
</dbReference>
<evidence type="ECO:0000256" key="11">
    <source>
        <dbReference type="PIRSR" id="PIRSR006268-2"/>
    </source>
</evidence>
<keyword evidence="6 10" id="KW-0274">FAD</keyword>
<feature type="binding site" evidence="11">
    <location>
        <position position="170"/>
    </location>
    <ligand>
        <name>Mg(2+)</name>
        <dbReference type="ChEBI" id="CHEBI:18420"/>
    </ligand>
</feature>
<dbReference type="InterPro" id="IPR024932">
    <property type="entry name" value="ApbE"/>
</dbReference>
<reference evidence="14" key="1">
    <citation type="submission" date="2016-01" db="EMBL/GenBank/DDBJ databases">
        <authorList>
            <person name="Mitreva M."/>
            <person name="Pepin K.H."/>
            <person name="Mihindukulasuriya K.A."/>
            <person name="Fulton R."/>
            <person name="Fronick C."/>
            <person name="O'Laughlin M."/>
            <person name="Miner T."/>
            <person name="Herter B."/>
            <person name="Rosa B.A."/>
            <person name="Cordes M."/>
            <person name="Tomlinson C."/>
            <person name="Wollam A."/>
            <person name="Palsikar V.B."/>
            <person name="Mardis E.R."/>
            <person name="Wilson R.K."/>
        </authorList>
    </citation>
    <scope>NUCLEOTIDE SEQUENCE [LARGE SCALE GENOMIC DNA]</scope>
    <source>
        <strain evidence="14">KA00683</strain>
    </source>
</reference>
<dbReference type="EMBL" id="LSDK01000030">
    <property type="protein sequence ID" value="KXB77689.1"/>
    <property type="molecule type" value="Genomic_DNA"/>
</dbReference>
<dbReference type="GO" id="GO:0016740">
    <property type="term" value="F:transferase activity"/>
    <property type="evidence" value="ECO:0007669"/>
    <property type="project" value="UniProtKB-UniRule"/>
</dbReference>
<comment type="function">
    <text evidence="12">Flavin transferase that catalyzes the transfer of the FMN moiety of FAD and its covalent binding to the hydroxyl group of a threonine residue in a target flavoprotein.</text>
</comment>
<evidence type="ECO:0000256" key="4">
    <source>
        <dbReference type="ARBA" id="ARBA00022679"/>
    </source>
</evidence>
<evidence type="ECO:0000256" key="2">
    <source>
        <dbReference type="ARBA" id="ARBA00016337"/>
    </source>
</evidence>
<dbReference type="OrthoDB" id="9778595at2"/>
<protein>
    <recommendedName>
        <fullName evidence="2 10">FAD:protein FMN transferase</fullName>
        <ecNumber evidence="1 10">2.7.1.180</ecNumber>
    </recommendedName>
    <alternativeName>
        <fullName evidence="8 10">Flavin transferase</fullName>
    </alternativeName>
</protein>
<evidence type="ECO:0000256" key="7">
    <source>
        <dbReference type="ARBA" id="ARBA00022842"/>
    </source>
</evidence>
<gene>
    <name evidence="13" type="ORF">HMPREF3185_00446</name>
</gene>
<feature type="binding site" evidence="11">
    <location>
        <position position="294"/>
    </location>
    <ligand>
        <name>Mg(2+)</name>
        <dbReference type="ChEBI" id="CHEBI:18420"/>
    </ligand>
</feature>
<keyword evidence="12" id="KW-0449">Lipoprotein</keyword>
<sequence>MHHLRHVVLAAALLLGFGSCQKSGSGSEGDYTKLTGEVFTTTFSIQYNAQKDYSEAVDSTFHAFSHSLNPFDSTSLISAINRNESQLMDSMLREVFLQSVVISRHTGGSYDVTCAPLINLWGFGFEKKKTDSVTPEAIDSVRAFVGFDKVHLDGMRMIKEDPRMKMDFSSISKGYCSDLVARMLKHRGVTSYLVELGGEIAFEGTNSRGENWVIGVDKPIADPAGVINDFQVRVQLPRTAGGLATSGNYRNFKVVNGKKIAHTIDPHTGYPIQTDVLSATIIAPTCMLADGLATACMTRTAADVPALIQNFPGVEYMLILGDEKTGFRTVMSPGFERLVLPD</sequence>
<dbReference type="PROSITE" id="PS51257">
    <property type="entry name" value="PROKAR_LIPOPROTEIN"/>
    <property type="match status" value="1"/>
</dbReference>
<comment type="subcellular location">
    <subcellularLocation>
        <location evidence="12">Cell inner membrane</location>
        <topology evidence="12">Lipid-anchor</topology>
        <orientation evidence="12">Periplasmic side</orientation>
    </subcellularLocation>
</comment>
<dbReference type="Pfam" id="PF02424">
    <property type="entry name" value="ApbE"/>
    <property type="match status" value="1"/>
</dbReference>
<proteinExistence type="inferred from homology"/>
<dbReference type="Proteomes" id="UP000070224">
    <property type="component" value="Unassembled WGS sequence"/>
</dbReference>
<evidence type="ECO:0000313" key="13">
    <source>
        <dbReference type="EMBL" id="KXB77689.1"/>
    </source>
</evidence>
<name>A0A134BCP7_9PORP</name>
<evidence type="ECO:0000256" key="8">
    <source>
        <dbReference type="ARBA" id="ARBA00031306"/>
    </source>
</evidence>
<dbReference type="RefSeq" id="WP_060934962.1">
    <property type="nucleotide sequence ID" value="NZ_KQ960419.1"/>
</dbReference>
<comment type="cofactor">
    <cofactor evidence="11">
        <name>Mg(2+)</name>
        <dbReference type="ChEBI" id="CHEBI:18420"/>
    </cofactor>
    <cofactor evidence="11">
        <name>Mn(2+)</name>
        <dbReference type="ChEBI" id="CHEBI:29035"/>
    </cofactor>
    <text evidence="11">Magnesium. Can also use manganese.</text>
</comment>
<feature type="binding site" evidence="11">
    <location>
        <position position="290"/>
    </location>
    <ligand>
        <name>Mg(2+)</name>
        <dbReference type="ChEBI" id="CHEBI:18420"/>
    </ligand>
</feature>
<evidence type="ECO:0000256" key="3">
    <source>
        <dbReference type="ARBA" id="ARBA00022630"/>
    </source>
</evidence>
<evidence type="ECO:0000313" key="14">
    <source>
        <dbReference type="Proteomes" id="UP000070224"/>
    </source>
</evidence>
<dbReference type="SUPFAM" id="SSF143631">
    <property type="entry name" value="ApbE-like"/>
    <property type="match status" value="1"/>
</dbReference>
<organism evidence="13 14">
    <name type="scientific">Porphyromonas somerae</name>
    <dbReference type="NCBI Taxonomy" id="322095"/>
    <lineage>
        <taxon>Bacteria</taxon>
        <taxon>Pseudomonadati</taxon>
        <taxon>Bacteroidota</taxon>
        <taxon>Bacteroidia</taxon>
        <taxon>Bacteroidales</taxon>
        <taxon>Porphyromonadaceae</taxon>
        <taxon>Porphyromonas</taxon>
    </lineage>
</organism>
<evidence type="ECO:0000256" key="6">
    <source>
        <dbReference type="ARBA" id="ARBA00022827"/>
    </source>
</evidence>
<evidence type="ECO:0000256" key="12">
    <source>
        <dbReference type="RuleBase" id="RU363002"/>
    </source>
</evidence>
<dbReference type="PIRSF" id="PIRSF006268">
    <property type="entry name" value="ApbE"/>
    <property type="match status" value="1"/>
</dbReference>
<dbReference type="PANTHER" id="PTHR30040:SF2">
    <property type="entry name" value="FAD:PROTEIN FMN TRANSFERASE"/>
    <property type="match status" value="1"/>
</dbReference>
<keyword evidence="7 10" id="KW-0460">Magnesium</keyword>
<evidence type="ECO:0000256" key="5">
    <source>
        <dbReference type="ARBA" id="ARBA00022723"/>
    </source>
</evidence>
<dbReference type="Gene3D" id="3.10.520.10">
    <property type="entry name" value="ApbE-like domains"/>
    <property type="match status" value="1"/>
</dbReference>
<keyword evidence="5 10" id="KW-0479">Metal-binding</keyword>
<dbReference type="AlphaFoldDB" id="A0A134BCP7"/>
<dbReference type="STRING" id="322095.HMPREF3185_00446"/>
<accession>A0A134BCP7</accession>
<dbReference type="EC" id="2.7.1.180" evidence="1 10"/>